<keyword evidence="7 8" id="KW-0472">Membrane</keyword>
<dbReference type="PRINTS" id="PR01077">
    <property type="entry name" value="CLAUDIN"/>
</dbReference>
<dbReference type="GO" id="GO:0005886">
    <property type="term" value="C:plasma membrane"/>
    <property type="evidence" value="ECO:0007669"/>
    <property type="project" value="UniProtKB-SubCell"/>
</dbReference>
<sequence>MATGRELTAFLLGVGSWLLAGVCLANESWKLSTVSGSVIISTRQYQNLWRSCAEDSTGVQSCRDFESLLALPAHIQACRALMILSLLLGLASIIISVLGLKCTKIGRTTDEAKGKIALTGGSLFILSGLCTLTAVSWYAARVVNDFYDPYYGGVRFELGAGLYMGWAAACLAVLGGSMLCCSCRRGPAGPPPGNYSYNYSASSQGHKIYRAAPVSESGSSKAYV</sequence>
<dbReference type="InterPro" id="IPR006187">
    <property type="entry name" value="Claudin"/>
</dbReference>
<accession>A0A667YU93</accession>
<reference evidence="10" key="3">
    <citation type="submission" date="2025-09" db="UniProtKB">
        <authorList>
            <consortium name="Ensembl"/>
        </authorList>
    </citation>
    <scope>IDENTIFICATION</scope>
</reference>
<dbReference type="AlphaFoldDB" id="A0A667YU93"/>
<dbReference type="GO" id="GO:0005198">
    <property type="term" value="F:structural molecule activity"/>
    <property type="evidence" value="ECO:0007669"/>
    <property type="project" value="InterPro"/>
</dbReference>
<feature type="signal peptide" evidence="9">
    <location>
        <begin position="1"/>
        <end position="25"/>
    </location>
</feature>
<comment type="caution">
    <text evidence="8">Lacks conserved residue(s) required for the propagation of feature annotation.</text>
</comment>
<proteinExistence type="inferred from homology"/>
<evidence type="ECO:0000256" key="4">
    <source>
        <dbReference type="ARBA" id="ARBA00022692"/>
    </source>
</evidence>
<keyword evidence="2 8" id="KW-0796">Tight junction</keyword>
<dbReference type="FunFam" id="1.20.140.150:FF:000001">
    <property type="entry name" value="Claudin"/>
    <property type="match status" value="1"/>
</dbReference>
<keyword evidence="5 8" id="KW-0965">Cell junction</keyword>
<feature type="transmembrane region" description="Helical" evidence="8">
    <location>
        <begin position="121"/>
        <end position="140"/>
    </location>
</feature>
<reference evidence="10" key="2">
    <citation type="submission" date="2025-08" db="UniProtKB">
        <authorList>
            <consortium name="Ensembl"/>
        </authorList>
    </citation>
    <scope>IDENTIFICATION</scope>
</reference>
<dbReference type="GeneTree" id="ENSGT00940000166956"/>
<dbReference type="PANTHER" id="PTHR12002">
    <property type="entry name" value="CLAUDIN"/>
    <property type="match status" value="1"/>
</dbReference>
<dbReference type="InParanoid" id="A0A667YU93"/>
<keyword evidence="3 8" id="KW-1003">Cell membrane</keyword>
<dbReference type="InterPro" id="IPR017974">
    <property type="entry name" value="Claudin_CS"/>
</dbReference>
<name>A0A667YU93_9TELE</name>
<evidence type="ECO:0000256" key="1">
    <source>
        <dbReference type="ARBA" id="ARBA00008295"/>
    </source>
</evidence>
<organism evidence="10 11">
    <name type="scientific">Myripristis murdjan</name>
    <name type="common">pinecone soldierfish</name>
    <dbReference type="NCBI Taxonomy" id="586833"/>
    <lineage>
        <taxon>Eukaryota</taxon>
        <taxon>Metazoa</taxon>
        <taxon>Chordata</taxon>
        <taxon>Craniata</taxon>
        <taxon>Vertebrata</taxon>
        <taxon>Euteleostomi</taxon>
        <taxon>Actinopterygii</taxon>
        <taxon>Neopterygii</taxon>
        <taxon>Teleostei</taxon>
        <taxon>Neoteleostei</taxon>
        <taxon>Acanthomorphata</taxon>
        <taxon>Holocentriformes</taxon>
        <taxon>Holocentridae</taxon>
        <taxon>Myripristis</taxon>
    </lineage>
</organism>
<evidence type="ECO:0000256" key="9">
    <source>
        <dbReference type="SAM" id="SignalP"/>
    </source>
</evidence>
<comment type="function">
    <text evidence="8">Claudins function as major constituents of the tight junction complexes that regulate the permeability of epithelia.</text>
</comment>
<evidence type="ECO:0000256" key="5">
    <source>
        <dbReference type="ARBA" id="ARBA00022949"/>
    </source>
</evidence>
<evidence type="ECO:0000256" key="8">
    <source>
        <dbReference type="RuleBase" id="RU060637"/>
    </source>
</evidence>
<reference evidence="10" key="1">
    <citation type="submission" date="2019-06" db="EMBL/GenBank/DDBJ databases">
        <authorList>
            <consortium name="Wellcome Sanger Institute Data Sharing"/>
        </authorList>
    </citation>
    <scope>NUCLEOTIDE SEQUENCE [LARGE SCALE GENOMIC DNA]</scope>
</reference>
<comment type="similarity">
    <text evidence="1 8">Belongs to the claudin family.</text>
</comment>
<gene>
    <name evidence="10" type="primary">cldn15lb</name>
</gene>
<dbReference type="FunCoup" id="A0A667YU93">
    <property type="interactions" value="162"/>
</dbReference>
<dbReference type="InterPro" id="IPR004031">
    <property type="entry name" value="PMP22/EMP/MP20/Claudin"/>
</dbReference>
<feature type="transmembrane region" description="Helical" evidence="8">
    <location>
        <begin position="160"/>
        <end position="181"/>
    </location>
</feature>
<evidence type="ECO:0000313" key="10">
    <source>
        <dbReference type="Ensembl" id="ENSMMDP00005031477.1"/>
    </source>
</evidence>
<dbReference type="Ensembl" id="ENSMMDT00005032192.1">
    <property type="protein sequence ID" value="ENSMMDP00005031477.1"/>
    <property type="gene ID" value="ENSMMDG00005014821.1"/>
</dbReference>
<feature type="chain" id="PRO_5025464058" description="Claudin" evidence="9">
    <location>
        <begin position="26"/>
        <end position="224"/>
    </location>
</feature>
<protein>
    <recommendedName>
        <fullName evidence="8">Claudin</fullName>
    </recommendedName>
</protein>
<evidence type="ECO:0000256" key="7">
    <source>
        <dbReference type="ARBA" id="ARBA00023136"/>
    </source>
</evidence>
<evidence type="ECO:0000313" key="11">
    <source>
        <dbReference type="Proteomes" id="UP000472263"/>
    </source>
</evidence>
<feature type="transmembrane region" description="Helical" evidence="8">
    <location>
        <begin position="80"/>
        <end position="100"/>
    </location>
</feature>
<keyword evidence="11" id="KW-1185">Reference proteome</keyword>
<evidence type="ECO:0000256" key="2">
    <source>
        <dbReference type="ARBA" id="ARBA00022427"/>
    </source>
</evidence>
<dbReference type="Proteomes" id="UP000472263">
    <property type="component" value="Chromosome 13"/>
</dbReference>
<dbReference type="GO" id="GO:0005923">
    <property type="term" value="C:bicellular tight junction"/>
    <property type="evidence" value="ECO:0007669"/>
    <property type="project" value="UniProtKB-SubCell"/>
</dbReference>
<dbReference type="Gene3D" id="1.20.140.150">
    <property type="match status" value="1"/>
</dbReference>
<keyword evidence="6 8" id="KW-1133">Transmembrane helix</keyword>
<keyword evidence="4 8" id="KW-0812">Transmembrane</keyword>
<dbReference type="PROSITE" id="PS01346">
    <property type="entry name" value="CLAUDIN"/>
    <property type="match status" value="1"/>
</dbReference>
<evidence type="ECO:0000256" key="6">
    <source>
        <dbReference type="ARBA" id="ARBA00022989"/>
    </source>
</evidence>
<comment type="subcellular location">
    <subcellularLocation>
        <location evidence="8">Cell junction</location>
        <location evidence="8">Tight junction</location>
    </subcellularLocation>
    <subcellularLocation>
        <location evidence="8">Cell membrane</location>
        <topology evidence="8">Multi-pass membrane protein</topology>
    </subcellularLocation>
</comment>
<dbReference type="Pfam" id="PF00822">
    <property type="entry name" value="PMP22_Claudin"/>
    <property type="match status" value="1"/>
</dbReference>
<keyword evidence="9" id="KW-0732">Signal</keyword>
<evidence type="ECO:0000256" key="3">
    <source>
        <dbReference type="ARBA" id="ARBA00022475"/>
    </source>
</evidence>